<sequence>MPIQGIKQPEILNIDDDLRLVKFHKDFSFALKLYQDLETVWLVDGEKEIYDEALLERMYSYLESIGELYFIYYKIEGEYKPIGDVTFSKEYMPIVIGEKEFRGKGIRKKIISALINRAKDLGYDKIEVNEIYYFNNNSKKLFTSLGFKEHIKRDKGMGYILNLK</sequence>
<feature type="domain" description="N-acetyltransferase" evidence="1">
    <location>
        <begin position="32"/>
        <end position="164"/>
    </location>
</feature>
<gene>
    <name evidence="2" type="ORF">HP397_03805</name>
</gene>
<keyword evidence="2" id="KW-0808">Transferase</keyword>
<evidence type="ECO:0000313" key="3">
    <source>
        <dbReference type="Proteomes" id="UP000526184"/>
    </source>
</evidence>
<proteinExistence type="predicted"/>
<dbReference type="InterPro" id="IPR000182">
    <property type="entry name" value="GNAT_dom"/>
</dbReference>
<accession>A0A7Z0PGQ9</accession>
<dbReference type="AlphaFoldDB" id="A0A7Z0PGQ9"/>
<dbReference type="Proteomes" id="UP000526184">
    <property type="component" value="Unassembled WGS sequence"/>
</dbReference>
<dbReference type="PROSITE" id="PS51186">
    <property type="entry name" value="GNAT"/>
    <property type="match status" value="1"/>
</dbReference>
<evidence type="ECO:0000259" key="1">
    <source>
        <dbReference type="PROSITE" id="PS51186"/>
    </source>
</evidence>
<dbReference type="GO" id="GO:0016747">
    <property type="term" value="F:acyltransferase activity, transferring groups other than amino-acyl groups"/>
    <property type="evidence" value="ECO:0007669"/>
    <property type="project" value="InterPro"/>
</dbReference>
<organism evidence="2 3">
    <name type="scientific">Streptobacillus felis</name>
    <dbReference type="NCBI Taxonomy" id="1384509"/>
    <lineage>
        <taxon>Bacteria</taxon>
        <taxon>Fusobacteriati</taxon>
        <taxon>Fusobacteriota</taxon>
        <taxon>Fusobacteriia</taxon>
        <taxon>Fusobacteriales</taxon>
        <taxon>Leptotrichiaceae</taxon>
        <taxon>Streptobacillus</taxon>
    </lineage>
</organism>
<dbReference type="InterPro" id="IPR016181">
    <property type="entry name" value="Acyl_CoA_acyltransferase"/>
</dbReference>
<dbReference type="RefSeq" id="WP_180136053.1">
    <property type="nucleotide sequence ID" value="NZ_JABMKT010000016.1"/>
</dbReference>
<reference evidence="2 3" key="1">
    <citation type="submission" date="2020-05" db="EMBL/GenBank/DDBJ databases">
        <title>Streptobacillus felis strain LHL191014123.</title>
        <authorList>
            <person name="Fawzy A."/>
            <person name="Rau J."/>
            <person name="Risse K."/>
            <person name="Schauerte N."/>
            <person name="Geiger C."/>
            <person name="Blom J."/>
            <person name="Imirzalioglu C."/>
            <person name="Falgenhauer J."/>
            <person name="Bach A."/>
            <person name="Herden C."/>
            <person name="Eisenberg T."/>
        </authorList>
    </citation>
    <scope>NUCLEOTIDE SEQUENCE [LARGE SCALE GENOMIC DNA]</scope>
    <source>
        <strain evidence="2 3">LHL191014123</strain>
    </source>
</reference>
<keyword evidence="3" id="KW-1185">Reference proteome</keyword>
<dbReference type="SUPFAM" id="SSF55729">
    <property type="entry name" value="Acyl-CoA N-acyltransferases (Nat)"/>
    <property type="match status" value="1"/>
</dbReference>
<comment type="caution">
    <text evidence="2">The sequence shown here is derived from an EMBL/GenBank/DDBJ whole genome shotgun (WGS) entry which is preliminary data.</text>
</comment>
<dbReference type="EMBL" id="JABMKT010000016">
    <property type="protein sequence ID" value="NYV27945.1"/>
    <property type="molecule type" value="Genomic_DNA"/>
</dbReference>
<protein>
    <submittedName>
        <fullName evidence="2">GNAT family N-acetyltransferase</fullName>
    </submittedName>
</protein>
<name>A0A7Z0PGQ9_9FUSO</name>
<dbReference type="Gene3D" id="3.40.630.30">
    <property type="match status" value="1"/>
</dbReference>
<evidence type="ECO:0000313" key="2">
    <source>
        <dbReference type="EMBL" id="NYV27945.1"/>
    </source>
</evidence>
<dbReference type="Pfam" id="PF00583">
    <property type="entry name" value="Acetyltransf_1"/>
    <property type="match status" value="1"/>
</dbReference>